<proteinExistence type="predicted"/>
<keyword evidence="4" id="KW-1185">Reference proteome</keyword>
<keyword evidence="1" id="KW-1133">Transmembrane helix</keyword>
<evidence type="ECO:0000256" key="1">
    <source>
        <dbReference type="SAM" id="Phobius"/>
    </source>
</evidence>
<evidence type="ECO:0000313" key="3">
    <source>
        <dbReference type="EMBL" id="GAA4511611.1"/>
    </source>
</evidence>
<dbReference type="Proteomes" id="UP001500503">
    <property type="component" value="Unassembled WGS sequence"/>
</dbReference>
<sequence>MRAARTAALACAATLTGAGPAATPATADTISVTPGSAHSGQQIHISVPGCATGPTAHVAVSPAFTANVTLYGKADTGDADPTIRQELKPGSYPITAYCGAGTVKGTVSVAADDTPSGGQGGETNNWLLIVVFVVVAGVVTAFVLGRRGKRVS</sequence>
<accession>A0ABP8QW41</accession>
<feature type="transmembrane region" description="Helical" evidence="1">
    <location>
        <begin position="126"/>
        <end position="145"/>
    </location>
</feature>
<keyword evidence="1" id="KW-0472">Membrane</keyword>
<dbReference type="EMBL" id="BAABHF010000046">
    <property type="protein sequence ID" value="GAA4511611.1"/>
    <property type="molecule type" value="Genomic_DNA"/>
</dbReference>
<organism evidence="3 4">
    <name type="scientific">Actinoallomurus oryzae</name>
    <dbReference type="NCBI Taxonomy" id="502180"/>
    <lineage>
        <taxon>Bacteria</taxon>
        <taxon>Bacillati</taxon>
        <taxon>Actinomycetota</taxon>
        <taxon>Actinomycetes</taxon>
        <taxon>Streptosporangiales</taxon>
        <taxon>Thermomonosporaceae</taxon>
        <taxon>Actinoallomurus</taxon>
    </lineage>
</organism>
<keyword evidence="2" id="KW-0732">Signal</keyword>
<evidence type="ECO:0000313" key="4">
    <source>
        <dbReference type="Proteomes" id="UP001500503"/>
    </source>
</evidence>
<name>A0ABP8QW41_9ACTN</name>
<gene>
    <name evidence="3" type="ORF">GCM10023191_076030</name>
</gene>
<keyword evidence="1" id="KW-0812">Transmembrane</keyword>
<comment type="caution">
    <text evidence="3">The sequence shown here is derived from an EMBL/GenBank/DDBJ whole genome shotgun (WGS) entry which is preliminary data.</text>
</comment>
<reference evidence="4" key="1">
    <citation type="journal article" date="2019" name="Int. J. Syst. Evol. Microbiol.">
        <title>The Global Catalogue of Microorganisms (GCM) 10K type strain sequencing project: providing services to taxonomists for standard genome sequencing and annotation.</title>
        <authorList>
            <consortium name="The Broad Institute Genomics Platform"/>
            <consortium name="The Broad Institute Genome Sequencing Center for Infectious Disease"/>
            <person name="Wu L."/>
            <person name="Ma J."/>
        </authorList>
    </citation>
    <scope>NUCLEOTIDE SEQUENCE [LARGE SCALE GENOMIC DNA]</scope>
    <source>
        <strain evidence="4">JCM 17933</strain>
    </source>
</reference>
<feature type="signal peptide" evidence="2">
    <location>
        <begin position="1"/>
        <end position="27"/>
    </location>
</feature>
<evidence type="ECO:0000256" key="2">
    <source>
        <dbReference type="SAM" id="SignalP"/>
    </source>
</evidence>
<protein>
    <submittedName>
        <fullName evidence="3">Uncharacterized protein</fullName>
    </submittedName>
</protein>
<feature type="chain" id="PRO_5046966583" evidence="2">
    <location>
        <begin position="28"/>
        <end position="152"/>
    </location>
</feature>